<protein>
    <recommendedName>
        <fullName evidence="2">DNA mismatch repair protein MutS-like N-terminal domain-containing protein</fullName>
    </recommendedName>
</protein>
<evidence type="ECO:0000313" key="3">
    <source>
        <dbReference type="EMBL" id="KAK1403555.1"/>
    </source>
</evidence>
<dbReference type="InterPro" id="IPR016151">
    <property type="entry name" value="DNA_mismatch_repair_MutS_N"/>
</dbReference>
<dbReference type="SUPFAM" id="SSF55271">
    <property type="entry name" value="DNA repair protein MutS, domain I"/>
    <property type="match status" value="1"/>
</dbReference>
<evidence type="ECO:0000313" key="4">
    <source>
        <dbReference type="Proteomes" id="UP001237642"/>
    </source>
</evidence>
<feature type="region of interest" description="Disordered" evidence="1">
    <location>
        <begin position="1"/>
        <end position="24"/>
    </location>
</feature>
<dbReference type="Proteomes" id="UP001237642">
    <property type="component" value="Unassembled WGS sequence"/>
</dbReference>
<dbReference type="Pfam" id="PF01624">
    <property type="entry name" value="MutS_I"/>
    <property type="match status" value="2"/>
</dbReference>
<dbReference type="InterPro" id="IPR007695">
    <property type="entry name" value="DNA_mismatch_repair_MutS-lik_N"/>
</dbReference>
<evidence type="ECO:0000259" key="2">
    <source>
        <dbReference type="Pfam" id="PF01624"/>
    </source>
</evidence>
<dbReference type="AlphaFoldDB" id="A0AAD8JK44"/>
<evidence type="ECO:0000256" key="1">
    <source>
        <dbReference type="SAM" id="MobiDB-lite"/>
    </source>
</evidence>
<dbReference type="Gene3D" id="3.40.1170.10">
    <property type="entry name" value="DNA repair protein MutS, domain I"/>
    <property type="match status" value="1"/>
</dbReference>
<sequence length="137" mass="16364">MGMEIKRNRRDANKRRPGDENYHTKTLYLPPQFLNSLTGGHRQWWEFKSINMDKLLFFKMGKFYELFEMDAHGTQPHCGFPEKNFSMYIEKLAQKGYQVLVVEQIETPAQLDLRRKEQDSKDKVVKREICVVVTKEY</sequence>
<reference evidence="3" key="1">
    <citation type="submission" date="2023-02" db="EMBL/GenBank/DDBJ databases">
        <title>Genome of toxic invasive species Heracleum sosnowskyi carries increased number of genes despite the absence of recent whole-genome duplications.</title>
        <authorList>
            <person name="Schelkunov M."/>
            <person name="Shtratnikova V."/>
            <person name="Makarenko M."/>
            <person name="Klepikova A."/>
            <person name="Omelchenko D."/>
            <person name="Novikova G."/>
            <person name="Obukhova E."/>
            <person name="Bogdanov V."/>
            <person name="Penin A."/>
            <person name="Logacheva M."/>
        </authorList>
    </citation>
    <scope>NUCLEOTIDE SEQUENCE</scope>
    <source>
        <strain evidence="3">Hsosn_3</strain>
        <tissue evidence="3">Leaf</tissue>
    </source>
</reference>
<proteinExistence type="predicted"/>
<dbReference type="GO" id="GO:0006298">
    <property type="term" value="P:mismatch repair"/>
    <property type="evidence" value="ECO:0007669"/>
    <property type="project" value="InterPro"/>
</dbReference>
<gene>
    <name evidence="3" type="ORF">POM88_003160</name>
</gene>
<comment type="caution">
    <text evidence="3">The sequence shown here is derived from an EMBL/GenBank/DDBJ whole genome shotgun (WGS) entry which is preliminary data.</text>
</comment>
<dbReference type="EMBL" id="JAUIZM010000001">
    <property type="protein sequence ID" value="KAK1403555.1"/>
    <property type="molecule type" value="Genomic_DNA"/>
</dbReference>
<accession>A0AAD8JK44</accession>
<name>A0AAD8JK44_9APIA</name>
<feature type="domain" description="DNA mismatch repair protein MutS-like N-terminal" evidence="2">
    <location>
        <begin position="75"/>
        <end position="135"/>
    </location>
</feature>
<dbReference type="GO" id="GO:0030983">
    <property type="term" value="F:mismatched DNA binding"/>
    <property type="evidence" value="ECO:0007669"/>
    <property type="project" value="InterPro"/>
</dbReference>
<reference evidence="3" key="2">
    <citation type="submission" date="2023-05" db="EMBL/GenBank/DDBJ databases">
        <authorList>
            <person name="Schelkunov M.I."/>
        </authorList>
    </citation>
    <scope>NUCLEOTIDE SEQUENCE</scope>
    <source>
        <strain evidence="3">Hsosn_3</strain>
        <tissue evidence="3">Leaf</tissue>
    </source>
</reference>
<organism evidence="3 4">
    <name type="scientific">Heracleum sosnowskyi</name>
    <dbReference type="NCBI Taxonomy" id="360622"/>
    <lineage>
        <taxon>Eukaryota</taxon>
        <taxon>Viridiplantae</taxon>
        <taxon>Streptophyta</taxon>
        <taxon>Embryophyta</taxon>
        <taxon>Tracheophyta</taxon>
        <taxon>Spermatophyta</taxon>
        <taxon>Magnoliopsida</taxon>
        <taxon>eudicotyledons</taxon>
        <taxon>Gunneridae</taxon>
        <taxon>Pentapetalae</taxon>
        <taxon>asterids</taxon>
        <taxon>campanulids</taxon>
        <taxon>Apiales</taxon>
        <taxon>Apiaceae</taxon>
        <taxon>Apioideae</taxon>
        <taxon>apioid superclade</taxon>
        <taxon>Tordylieae</taxon>
        <taxon>Tordyliinae</taxon>
        <taxon>Heracleum</taxon>
    </lineage>
</organism>
<keyword evidence="4" id="KW-1185">Reference proteome</keyword>
<feature type="domain" description="DNA mismatch repair protein MutS-like N-terminal" evidence="2">
    <location>
        <begin position="38"/>
        <end position="72"/>
    </location>
</feature>
<feature type="compositionally biased region" description="Basic and acidic residues" evidence="1">
    <location>
        <begin position="1"/>
        <end position="23"/>
    </location>
</feature>
<dbReference type="GO" id="GO:0005524">
    <property type="term" value="F:ATP binding"/>
    <property type="evidence" value="ECO:0007669"/>
    <property type="project" value="InterPro"/>
</dbReference>